<name>A0ABN9A394_RANTA</name>
<sequence>MGEALGSLQTFYKLQSCLGRGRIAIHPVCDGAFLPNLLLKGNSEATLPDKGLGDKPENIELGSFCALGWNCFANSSGILLELSSAGSQGRGAWRSQHFSGPPTSLNCSVS</sequence>
<dbReference type="Proteomes" id="UP001176941">
    <property type="component" value="Chromosome 9"/>
</dbReference>
<feature type="region of interest" description="Disordered" evidence="1">
    <location>
        <begin position="89"/>
        <end position="110"/>
    </location>
</feature>
<organism evidence="2 3">
    <name type="scientific">Rangifer tarandus platyrhynchus</name>
    <name type="common">Svalbard reindeer</name>
    <dbReference type="NCBI Taxonomy" id="3082113"/>
    <lineage>
        <taxon>Eukaryota</taxon>
        <taxon>Metazoa</taxon>
        <taxon>Chordata</taxon>
        <taxon>Craniata</taxon>
        <taxon>Vertebrata</taxon>
        <taxon>Euteleostomi</taxon>
        <taxon>Mammalia</taxon>
        <taxon>Eutheria</taxon>
        <taxon>Laurasiatheria</taxon>
        <taxon>Artiodactyla</taxon>
        <taxon>Ruminantia</taxon>
        <taxon>Pecora</taxon>
        <taxon>Cervidae</taxon>
        <taxon>Odocoileinae</taxon>
        <taxon>Rangifer</taxon>
    </lineage>
</organism>
<protein>
    <submittedName>
        <fullName evidence="2">Uncharacterized protein</fullName>
    </submittedName>
</protein>
<dbReference type="EMBL" id="OX459945">
    <property type="protein sequence ID" value="CAI9179811.1"/>
    <property type="molecule type" value="Genomic_DNA"/>
</dbReference>
<accession>A0ABN9A394</accession>
<evidence type="ECO:0000313" key="3">
    <source>
        <dbReference type="Proteomes" id="UP001176941"/>
    </source>
</evidence>
<reference evidence="2" key="1">
    <citation type="submission" date="2023-04" db="EMBL/GenBank/DDBJ databases">
        <authorList>
            <consortium name="ELIXIR-Norway"/>
        </authorList>
    </citation>
    <scope>NUCLEOTIDE SEQUENCE [LARGE SCALE GENOMIC DNA]</scope>
</reference>
<keyword evidence="3" id="KW-1185">Reference proteome</keyword>
<feature type="compositionally biased region" description="Polar residues" evidence="1">
    <location>
        <begin position="96"/>
        <end position="110"/>
    </location>
</feature>
<evidence type="ECO:0000313" key="2">
    <source>
        <dbReference type="EMBL" id="CAI9179811.1"/>
    </source>
</evidence>
<evidence type="ECO:0000256" key="1">
    <source>
        <dbReference type="SAM" id="MobiDB-lite"/>
    </source>
</evidence>
<gene>
    <name evidence="2" type="ORF">MRATA1EN1_LOCUS28773</name>
</gene>
<proteinExistence type="predicted"/>